<feature type="compositionally biased region" description="Acidic residues" evidence="1">
    <location>
        <begin position="129"/>
        <end position="146"/>
    </location>
</feature>
<comment type="caution">
    <text evidence="2">The sequence shown here is derived from an EMBL/GenBank/DDBJ whole genome shotgun (WGS) entry which is preliminary data.</text>
</comment>
<gene>
    <name evidence="2" type="ORF">Cgig2_005298</name>
</gene>
<evidence type="ECO:0000313" key="3">
    <source>
        <dbReference type="Proteomes" id="UP001153076"/>
    </source>
</evidence>
<reference evidence="2" key="1">
    <citation type="submission" date="2022-04" db="EMBL/GenBank/DDBJ databases">
        <title>Carnegiea gigantea Genome sequencing and assembly v2.</title>
        <authorList>
            <person name="Copetti D."/>
            <person name="Sanderson M.J."/>
            <person name="Burquez A."/>
            <person name="Wojciechowski M.F."/>
        </authorList>
    </citation>
    <scope>NUCLEOTIDE SEQUENCE</scope>
    <source>
        <strain evidence="2">SGP5-SGP5p</strain>
        <tissue evidence="2">Aerial part</tissue>
    </source>
</reference>
<sequence>MEVEELMKMVREITGTDMSKKKLWYSLKYDREMLVVVEGDSDVKVIFKGNDKHGYLYVAGNSGPMRRAQESTTICEGGVRDCDEEGGNNQVGKLMAYLLVYRNCRSLGSKGGGDTNEISDDDEIYVASEDAGDEETTKEDDVGDEQAAEKRCKDGNKRKGSADGNDVNDNVWPRSVCKPEVIIISLAYLRS</sequence>
<dbReference type="AlphaFoldDB" id="A0A9Q1K2H1"/>
<accession>A0A9Q1K2H1</accession>
<evidence type="ECO:0000256" key="1">
    <source>
        <dbReference type="SAM" id="MobiDB-lite"/>
    </source>
</evidence>
<feature type="region of interest" description="Disordered" evidence="1">
    <location>
        <begin position="129"/>
        <end position="170"/>
    </location>
</feature>
<protein>
    <submittedName>
        <fullName evidence="2">Uncharacterized protein</fullName>
    </submittedName>
</protein>
<feature type="compositionally biased region" description="Basic and acidic residues" evidence="1">
    <location>
        <begin position="147"/>
        <end position="161"/>
    </location>
</feature>
<name>A0A9Q1K2H1_9CARY</name>
<keyword evidence="3" id="KW-1185">Reference proteome</keyword>
<dbReference type="EMBL" id="JAKOGI010000426">
    <property type="protein sequence ID" value="KAJ8435246.1"/>
    <property type="molecule type" value="Genomic_DNA"/>
</dbReference>
<dbReference type="Proteomes" id="UP001153076">
    <property type="component" value="Unassembled WGS sequence"/>
</dbReference>
<proteinExistence type="predicted"/>
<evidence type="ECO:0000313" key="2">
    <source>
        <dbReference type="EMBL" id="KAJ8435246.1"/>
    </source>
</evidence>
<organism evidence="2 3">
    <name type="scientific">Carnegiea gigantea</name>
    <dbReference type="NCBI Taxonomy" id="171969"/>
    <lineage>
        <taxon>Eukaryota</taxon>
        <taxon>Viridiplantae</taxon>
        <taxon>Streptophyta</taxon>
        <taxon>Embryophyta</taxon>
        <taxon>Tracheophyta</taxon>
        <taxon>Spermatophyta</taxon>
        <taxon>Magnoliopsida</taxon>
        <taxon>eudicotyledons</taxon>
        <taxon>Gunneridae</taxon>
        <taxon>Pentapetalae</taxon>
        <taxon>Caryophyllales</taxon>
        <taxon>Cactineae</taxon>
        <taxon>Cactaceae</taxon>
        <taxon>Cactoideae</taxon>
        <taxon>Echinocereeae</taxon>
        <taxon>Carnegiea</taxon>
    </lineage>
</organism>